<organism evidence="2 3">
    <name type="scientific">Colocasia esculenta</name>
    <name type="common">Wild taro</name>
    <name type="synonym">Arum esculentum</name>
    <dbReference type="NCBI Taxonomy" id="4460"/>
    <lineage>
        <taxon>Eukaryota</taxon>
        <taxon>Viridiplantae</taxon>
        <taxon>Streptophyta</taxon>
        <taxon>Embryophyta</taxon>
        <taxon>Tracheophyta</taxon>
        <taxon>Spermatophyta</taxon>
        <taxon>Magnoliopsida</taxon>
        <taxon>Liliopsida</taxon>
        <taxon>Araceae</taxon>
        <taxon>Aroideae</taxon>
        <taxon>Colocasieae</taxon>
        <taxon>Colocasia</taxon>
    </lineage>
</organism>
<evidence type="ECO:0000313" key="2">
    <source>
        <dbReference type="EMBL" id="MQM18363.1"/>
    </source>
</evidence>
<dbReference type="EMBL" id="NMUH01008135">
    <property type="protein sequence ID" value="MQM18363.1"/>
    <property type="molecule type" value="Genomic_DNA"/>
</dbReference>
<protein>
    <submittedName>
        <fullName evidence="2">Uncharacterized protein</fullName>
    </submittedName>
</protein>
<comment type="caution">
    <text evidence="2">The sequence shown here is derived from an EMBL/GenBank/DDBJ whole genome shotgun (WGS) entry which is preliminary data.</text>
</comment>
<keyword evidence="3" id="KW-1185">Reference proteome</keyword>
<feature type="region of interest" description="Disordered" evidence="1">
    <location>
        <begin position="26"/>
        <end position="62"/>
    </location>
</feature>
<name>A0A843XGI5_COLES</name>
<accession>A0A843XGI5</accession>
<reference evidence="2" key="1">
    <citation type="submission" date="2017-07" db="EMBL/GenBank/DDBJ databases">
        <title>Taro Niue Genome Assembly and Annotation.</title>
        <authorList>
            <person name="Atibalentja N."/>
            <person name="Keating K."/>
            <person name="Fields C.J."/>
        </authorList>
    </citation>
    <scope>NUCLEOTIDE SEQUENCE</scope>
    <source>
        <strain evidence="2">Niue_2</strain>
        <tissue evidence="2">Leaf</tissue>
    </source>
</reference>
<gene>
    <name evidence="2" type="ORF">Taro_051351</name>
</gene>
<proteinExistence type="predicted"/>
<dbReference type="AlphaFoldDB" id="A0A843XGI5"/>
<evidence type="ECO:0000256" key="1">
    <source>
        <dbReference type="SAM" id="MobiDB-lite"/>
    </source>
</evidence>
<evidence type="ECO:0000313" key="3">
    <source>
        <dbReference type="Proteomes" id="UP000652761"/>
    </source>
</evidence>
<dbReference type="Proteomes" id="UP000652761">
    <property type="component" value="Unassembled WGS sequence"/>
</dbReference>
<sequence length="62" mass="6884">MTAKVSVILTVKSKIEGRHPDVKVPVELAADRRQRIPSPQKRNVAKNRDASLDSLKPPVERG</sequence>